<name>A0A2J5HGR1_9EURO</name>
<dbReference type="Pfam" id="PF08659">
    <property type="entry name" value="KR"/>
    <property type="match status" value="1"/>
</dbReference>
<feature type="region of interest" description="Disordered" evidence="7">
    <location>
        <begin position="301"/>
        <end position="320"/>
    </location>
</feature>
<feature type="domain" description="Carrier" evidence="8">
    <location>
        <begin position="2344"/>
        <end position="2423"/>
    </location>
</feature>
<dbReference type="InterPro" id="IPR020841">
    <property type="entry name" value="PKS_Beta-ketoAc_synthase_dom"/>
</dbReference>
<dbReference type="Gene3D" id="3.40.50.150">
    <property type="entry name" value="Vaccinia Virus protein VP39"/>
    <property type="match status" value="1"/>
</dbReference>
<dbReference type="InterPro" id="IPR049551">
    <property type="entry name" value="PKS_DH_C"/>
</dbReference>
<dbReference type="InterPro" id="IPR050091">
    <property type="entry name" value="PKS_NRPS_Biosynth_Enz"/>
</dbReference>
<accession>A0A2J5HGR1</accession>
<dbReference type="Gene3D" id="3.90.180.10">
    <property type="entry name" value="Medium-chain alcohol dehydrogenases, catalytic domain"/>
    <property type="match status" value="2"/>
</dbReference>
<evidence type="ECO:0000256" key="4">
    <source>
        <dbReference type="ARBA" id="ARBA00022679"/>
    </source>
</evidence>
<dbReference type="InterPro" id="IPR016035">
    <property type="entry name" value="Acyl_Trfase/lysoPLipase"/>
</dbReference>
<keyword evidence="4" id="KW-0808">Transferase</keyword>
<dbReference type="SUPFAM" id="SSF52151">
    <property type="entry name" value="FabD/lysophospholipase-like"/>
    <property type="match status" value="1"/>
</dbReference>
<dbReference type="Proteomes" id="UP000235023">
    <property type="component" value="Unassembled WGS sequence"/>
</dbReference>
<feature type="domain" description="PKS/mFAS DH" evidence="10">
    <location>
        <begin position="926"/>
        <end position="1207"/>
    </location>
</feature>
<dbReference type="GO" id="GO:0032259">
    <property type="term" value="P:methylation"/>
    <property type="evidence" value="ECO:0007669"/>
    <property type="project" value="UniProtKB-KW"/>
</dbReference>
<dbReference type="Pfam" id="PF00698">
    <property type="entry name" value="Acyl_transf_1"/>
    <property type="match status" value="1"/>
</dbReference>
<evidence type="ECO:0000259" key="10">
    <source>
        <dbReference type="PROSITE" id="PS52019"/>
    </source>
</evidence>
<dbReference type="InterPro" id="IPR029063">
    <property type="entry name" value="SAM-dependent_MTases_sf"/>
</dbReference>
<gene>
    <name evidence="11" type="ORF">BDW42DRAFT_197358</name>
</gene>
<dbReference type="SMART" id="SM00822">
    <property type="entry name" value="PKS_KR"/>
    <property type="match status" value="1"/>
</dbReference>
<dbReference type="CDD" id="cd05195">
    <property type="entry name" value="enoyl_red"/>
    <property type="match status" value="1"/>
</dbReference>
<dbReference type="Pfam" id="PF08242">
    <property type="entry name" value="Methyltransf_12"/>
    <property type="match status" value="1"/>
</dbReference>
<dbReference type="GO" id="GO:0004315">
    <property type="term" value="F:3-oxoacyl-[acyl-carrier-protein] synthase activity"/>
    <property type="evidence" value="ECO:0007669"/>
    <property type="project" value="InterPro"/>
</dbReference>
<feature type="domain" description="Ketosynthase family 3 (KS3)" evidence="9">
    <location>
        <begin position="41"/>
        <end position="457"/>
    </location>
</feature>
<dbReference type="GO" id="GO:0004312">
    <property type="term" value="F:fatty acid synthase activity"/>
    <property type="evidence" value="ECO:0007669"/>
    <property type="project" value="TreeGrafter"/>
</dbReference>
<dbReference type="PROSITE" id="PS52019">
    <property type="entry name" value="PKS_MFAS_DH"/>
    <property type="match status" value="1"/>
</dbReference>
<dbReference type="PANTHER" id="PTHR43775">
    <property type="entry name" value="FATTY ACID SYNTHASE"/>
    <property type="match status" value="1"/>
</dbReference>
<dbReference type="InterPro" id="IPR049900">
    <property type="entry name" value="PKS_mFAS_DH"/>
</dbReference>
<dbReference type="PROSITE" id="PS52004">
    <property type="entry name" value="KS3_2"/>
    <property type="match status" value="1"/>
</dbReference>
<dbReference type="SMART" id="SM00825">
    <property type="entry name" value="PKS_KS"/>
    <property type="match status" value="1"/>
</dbReference>
<dbReference type="Pfam" id="PF13602">
    <property type="entry name" value="ADH_zinc_N_2"/>
    <property type="match status" value="1"/>
</dbReference>
<keyword evidence="5" id="KW-0511">Multifunctional enzyme</keyword>
<dbReference type="Pfam" id="PF08240">
    <property type="entry name" value="ADH_N"/>
    <property type="match status" value="1"/>
</dbReference>
<dbReference type="Gene3D" id="3.40.366.10">
    <property type="entry name" value="Malonyl-Coenzyme A Acyl Carrier Protein, domain 2"/>
    <property type="match status" value="1"/>
</dbReference>
<dbReference type="InterPro" id="IPR014030">
    <property type="entry name" value="Ketoacyl_synth_N"/>
</dbReference>
<evidence type="ECO:0000256" key="2">
    <source>
        <dbReference type="ARBA" id="ARBA00022553"/>
    </source>
</evidence>
<feature type="region of interest" description="Disordered" evidence="7">
    <location>
        <begin position="1"/>
        <end position="39"/>
    </location>
</feature>
<evidence type="ECO:0000313" key="12">
    <source>
        <dbReference type="Proteomes" id="UP000235023"/>
    </source>
</evidence>
<feature type="active site" description="Proton donor; for dehydratase activity" evidence="6">
    <location>
        <position position="1124"/>
    </location>
</feature>
<evidence type="ECO:0000259" key="8">
    <source>
        <dbReference type="PROSITE" id="PS50075"/>
    </source>
</evidence>
<dbReference type="SUPFAM" id="SSF55048">
    <property type="entry name" value="Probable ACP-binding domain of malonyl-CoA ACP transacylase"/>
    <property type="match status" value="1"/>
</dbReference>
<dbReference type="InterPro" id="IPR013217">
    <property type="entry name" value="Methyltransf_12"/>
</dbReference>
<dbReference type="Pfam" id="PF00109">
    <property type="entry name" value="ketoacyl-synt"/>
    <property type="match status" value="1"/>
</dbReference>
<dbReference type="EMBL" id="KZ559626">
    <property type="protein sequence ID" value="PLN76155.1"/>
    <property type="molecule type" value="Genomic_DNA"/>
</dbReference>
<dbReference type="Gene3D" id="3.10.129.110">
    <property type="entry name" value="Polyketide synthase dehydratase"/>
    <property type="match status" value="1"/>
</dbReference>
<dbReference type="PROSITE" id="PS00606">
    <property type="entry name" value="KS3_1"/>
    <property type="match status" value="1"/>
</dbReference>
<dbReference type="InterPro" id="IPR042104">
    <property type="entry name" value="PKS_dehydratase_sf"/>
</dbReference>
<dbReference type="InterPro" id="IPR013968">
    <property type="entry name" value="PKS_KR"/>
</dbReference>
<dbReference type="Pfam" id="PF02801">
    <property type="entry name" value="Ketoacyl-synt_C"/>
    <property type="match status" value="1"/>
</dbReference>
<dbReference type="InterPro" id="IPR001227">
    <property type="entry name" value="Ac_transferase_dom_sf"/>
</dbReference>
<evidence type="ECO:0000256" key="5">
    <source>
        <dbReference type="ARBA" id="ARBA00023268"/>
    </source>
</evidence>
<dbReference type="InterPro" id="IPR032821">
    <property type="entry name" value="PKS_assoc"/>
</dbReference>
<dbReference type="InterPro" id="IPR009081">
    <property type="entry name" value="PP-bd_ACP"/>
</dbReference>
<evidence type="ECO:0000259" key="9">
    <source>
        <dbReference type="PROSITE" id="PS52004"/>
    </source>
</evidence>
<dbReference type="SUPFAM" id="SSF53335">
    <property type="entry name" value="S-adenosyl-L-methionine-dependent methyltransferases"/>
    <property type="match status" value="1"/>
</dbReference>
<keyword evidence="2" id="KW-0597">Phosphoprotein</keyword>
<reference evidence="12" key="1">
    <citation type="submission" date="2017-12" db="EMBL/GenBank/DDBJ databases">
        <authorList>
            <consortium name="DOE Joint Genome Institute"/>
            <person name="Mondo S.J."/>
            <person name="Kjaerbolling I."/>
            <person name="Vesth T.C."/>
            <person name="Frisvad J.C."/>
            <person name="Nybo J.L."/>
            <person name="Theobald S."/>
            <person name="Kuo A."/>
            <person name="Bowyer P."/>
            <person name="Matsuda Y."/>
            <person name="Lyhne E.K."/>
            <person name="Kogle M.E."/>
            <person name="Clum A."/>
            <person name="Lipzen A."/>
            <person name="Salamov A."/>
            <person name="Ngan C.Y."/>
            <person name="Daum C."/>
            <person name="Chiniquy J."/>
            <person name="Barry K."/>
            <person name="LaButti K."/>
            <person name="Haridas S."/>
            <person name="Simmons B.A."/>
            <person name="Magnuson J.K."/>
            <person name="Mortensen U.H."/>
            <person name="Larsen T.O."/>
            <person name="Grigoriev I.V."/>
            <person name="Baker S.E."/>
            <person name="Andersen M.R."/>
            <person name="Nordberg H.P."/>
            <person name="Cantor M.N."/>
            <person name="Hua S.X."/>
        </authorList>
    </citation>
    <scope>NUCLEOTIDE SEQUENCE [LARGE SCALE GENOMIC DNA]</scope>
    <source>
        <strain evidence="12">IBT 19404</strain>
    </source>
</reference>
<feature type="region of interest" description="C-terminal hotdog fold" evidence="6">
    <location>
        <begin position="1064"/>
        <end position="1207"/>
    </location>
</feature>
<keyword evidence="12" id="KW-1185">Reference proteome</keyword>
<dbReference type="InterPro" id="IPR057326">
    <property type="entry name" value="KR_dom"/>
</dbReference>
<dbReference type="InterPro" id="IPR020807">
    <property type="entry name" value="PKS_DH"/>
</dbReference>
<feature type="active site" description="Proton acceptor; for dehydratase activity" evidence="6">
    <location>
        <position position="958"/>
    </location>
</feature>
<keyword evidence="1" id="KW-0596">Phosphopantetheine</keyword>
<dbReference type="SMART" id="SM00827">
    <property type="entry name" value="PKS_AT"/>
    <property type="match status" value="1"/>
</dbReference>
<dbReference type="OrthoDB" id="329835at2759"/>
<dbReference type="GO" id="GO:0008168">
    <property type="term" value="F:methyltransferase activity"/>
    <property type="evidence" value="ECO:0007669"/>
    <property type="project" value="UniProtKB-KW"/>
</dbReference>
<dbReference type="PROSITE" id="PS50075">
    <property type="entry name" value="CARRIER"/>
    <property type="match status" value="1"/>
</dbReference>
<evidence type="ECO:0000256" key="3">
    <source>
        <dbReference type="ARBA" id="ARBA00022603"/>
    </source>
</evidence>
<keyword evidence="3" id="KW-0489">Methyltransferase</keyword>
<feature type="region of interest" description="N-terminal hotdog fold" evidence="6">
    <location>
        <begin position="926"/>
        <end position="1053"/>
    </location>
</feature>
<dbReference type="InterPro" id="IPR016039">
    <property type="entry name" value="Thiolase-like"/>
</dbReference>
<dbReference type="GO" id="GO:0006633">
    <property type="term" value="P:fatty acid biosynthetic process"/>
    <property type="evidence" value="ECO:0007669"/>
    <property type="project" value="InterPro"/>
</dbReference>
<dbReference type="PANTHER" id="PTHR43775:SF49">
    <property type="entry name" value="SYNTHASE, PUTATIVE (JCVI)-RELATED"/>
    <property type="match status" value="1"/>
</dbReference>
<dbReference type="Gene3D" id="3.40.50.720">
    <property type="entry name" value="NAD(P)-binding Rossmann-like Domain"/>
    <property type="match status" value="3"/>
</dbReference>
<dbReference type="GO" id="GO:0044550">
    <property type="term" value="P:secondary metabolite biosynthetic process"/>
    <property type="evidence" value="ECO:0007669"/>
    <property type="project" value="UniProtKB-ARBA"/>
</dbReference>
<dbReference type="SUPFAM" id="SSF50129">
    <property type="entry name" value="GroES-like"/>
    <property type="match status" value="1"/>
</dbReference>
<dbReference type="InterPro" id="IPR020843">
    <property type="entry name" value="ER"/>
</dbReference>
<dbReference type="InterPro" id="IPR049552">
    <property type="entry name" value="PKS_DH_N"/>
</dbReference>
<dbReference type="InterPro" id="IPR036291">
    <property type="entry name" value="NAD(P)-bd_dom_sf"/>
</dbReference>
<dbReference type="InterPro" id="IPR036736">
    <property type="entry name" value="ACP-like_sf"/>
</dbReference>
<sequence>MQSNNEAARFDKLTPTHEEPTTDRNESTEPLSDPDHTLDPHSTIVIVGTAARLPGGVRSAQELWDFILSKRDGVCTVPPSRYNIDGFQAATLPYSVASSKGYFLQEDPTKFDAEFFNLMEQDSSLYDPQLRLLFEVIWECFENAGQTRYQGEKIGCYLGVFGNDWMELMSKDQQTENQMYVLSTGDFALSNIVSYQFDLRGPSLTIETGCSASTAALHNACQALKMGDCSAAIVAGSNLIMSPTIQTHMGDSMVMSPHGISRSFDALADGYGRGEGVNAILVKTLHQAQLDGDRIRAVVRGTSMNSDGKSSRLTTPSSHAQKDLVESTYRRSGITDLDKTAFVECHGTGTQAGDVVEASAVAQMFSKGIHIGSVKPNFGHAEGASGITSILKCIMALENCIIPPNTHFTTLNPKIPVEDGHLLVPTVPTPWPQDRAERVSVNNFGVGGANSHVILESAGHNGLKPRVNTSEAEESHTSGLLVVSAQNEQSLLQRMQIVRDYLTQYPNRRRDLVYTLGVRRTHLSHRAFATLPTGDCPNVDDFQSFKSVESPEITLVFTGQGAQWPGMGKELLSRFPVFGESIRSMDEALQKLPHAPSWTIQGKLSEPGEDRCSEAELSQPLTCALQIAIVDVLTTWGLSMTSVIGHSSGEIAAAYAAGAIDQGTAIRLAYYRGQCVRSLDNAGGMAAVGLGRDLVNPYLVDGVVIACENSPENVTLSGSQETLTIVLDNISRDHPDILCRRLRVGIPYHSYHLQEEAQIYESMIRPLLPATSATMKPLFSTTLGKEISDPRVLDSTYWRRNLESPVLFSTAVQHLLQKDGAQNRIFLEVGPHPALSGPLRQIFATFDGPKRPILVPTLVRGADAESALLNTVGSLFGWGVLIDFQSIHGPGQLLVDIPPYPWHHTDSLRKESRVVRDWRLRPNPHHELLGSRTLESTTLDPAWRNVLSLSHVPWLTEHRVQGRALFPGAGYVAMAVEALQQTTSAARCQISKVLFKAPLFLDDADVELVTSLQRARISDTLDSEWWEFSITSRRDDQETKHCTGQIQPVAEVSSRQAPPVLKFPRAVSSKVWYTSLHASGLEYGPRFRGMDEITADPVQPRAAARVTENSPCPSRYLMHPVAIDKCLHVISVAMLNGLSRNMDLRCIPASLEGVEIGPGGPEYQVQSSVIHRTGSTITGKIVASANEQEVLSINKSTFVFLHDRDSPEDRGLASQPVWKPHLDFLPPAFFASPPAPRSRKIDLVDKVANLYIQETFRRVKDTQPCQPHLQKYKQWLEQETTRIQQDLTPVIPSHIPAEIEDLKLRLEECDPGLDEHTRSLSRAFIPCLDKVLEHSVDVLEGQRDGLEVLMEDDNLREFYDAAYADENSGEFFSIAGHSNPAQRVLEVGAGTGAGTAHFLRHLHTAENVRLYSQYVFTDISSGFFAPAREKFSSFGGIDYQVLDITIDPSEQGFALGGYDLIVASNVIHATPCLHASLANLKSLLAPGGRLFLQEGRNDMAATAYVVGLLPGWWLGEEDGRADQPNVSVERWEYELSRAGFSPPEFVTCSDASMFVNIVASVPPSLFPGREKVQFLVAKNPPQWTLQVQELFESQGYHVTLSTSLQDALPIATIVFLDLDHPFVYEMGPDGLQNLQHFISSRGDSRTVWVTKPSQLSCTDPRYGLIYGLSRTLRAETGANFSVFEVDHFDTRAASCLLDVYANVSREPSNHDTCTDFEFSLHDGMVHVERYYPVKTRSDQPSEKAGPVRISLSKCGLLDSFVLEEQSPQAPGTDEVEVAVKCIGLNFRDVIVALGLIHHPDELGCEGSGIVLRVGPGVSHLKPGDKVIFICNGGLRSRITLHNALVSPIPDMLSFDEAATLLLVYMTVIYGLVKLGGLTSQKSVLIHSACGGVGIAAINICQKFGAQIYATVGNKDKATSTDGRGADLVLNSLTGELLQASLKCVAIGGTLLEIGKRDFISNTMIPMHLLSQGRRFIGVDAEYLVRHEPETTKEVIRLLLSYIEDGSIPPISPITRFSAEEISKAFKHMQKGDHIGKIVIDMPSETEPIYQKPLTNHCQISSDRAYLLVGGLGGIGRTISNWLVENGATCLVYLSPSAGTKPEHHAFFEELAAQGCCAIAVPGGAANMEAVQEAISQAPKPIAGVFQLSLVLKDSAINTMTHEVWKQPLEPKVSGTWNLHHALQSQPLDFFVLFGSLSGAVGLGGQANYGAANTFLTAFAGYRASMGQPASVIDLGVMTEVGYVSRNVDLVEALSSLGCPQVREKDLLTALQQLIDHGNVTDPRCPSNHLALGLGVNREYPRLEARILALQNAPENRDRAADGDRDADEIQALLDQIDANPKVLDHRETEEFLIVKIGNMVHPQARDDEKGLNLQFLSKIAIDSLIAIEARTWARRKLGVDIALTEISSSKNVADLAKLALNALRQKYAQFLDKGET</sequence>
<dbReference type="SUPFAM" id="SSF47336">
    <property type="entry name" value="ACP-like"/>
    <property type="match status" value="1"/>
</dbReference>
<evidence type="ECO:0000256" key="6">
    <source>
        <dbReference type="PROSITE-ProRule" id="PRU01363"/>
    </source>
</evidence>
<dbReference type="InterPro" id="IPR018201">
    <property type="entry name" value="Ketoacyl_synth_AS"/>
</dbReference>
<dbReference type="Pfam" id="PF14765">
    <property type="entry name" value="PS-DH"/>
    <property type="match status" value="1"/>
</dbReference>
<dbReference type="InterPro" id="IPR014031">
    <property type="entry name" value="Ketoacyl_synth_C"/>
</dbReference>
<evidence type="ECO:0000256" key="7">
    <source>
        <dbReference type="SAM" id="MobiDB-lite"/>
    </source>
</evidence>
<dbReference type="Pfam" id="PF16197">
    <property type="entry name" value="KAsynt_C_assoc"/>
    <property type="match status" value="1"/>
</dbReference>
<dbReference type="SUPFAM" id="SSF53901">
    <property type="entry name" value="Thiolase-like"/>
    <property type="match status" value="1"/>
</dbReference>
<dbReference type="InterPro" id="IPR013154">
    <property type="entry name" value="ADH-like_N"/>
</dbReference>
<dbReference type="SMART" id="SM00826">
    <property type="entry name" value="PKS_DH"/>
    <property type="match status" value="1"/>
</dbReference>
<dbReference type="SUPFAM" id="SSF51735">
    <property type="entry name" value="NAD(P)-binding Rossmann-fold domains"/>
    <property type="match status" value="2"/>
</dbReference>
<proteinExistence type="predicted"/>
<organism evidence="11 12">
    <name type="scientific">Aspergillus taichungensis</name>
    <dbReference type="NCBI Taxonomy" id="482145"/>
    <lineage>
        <taxon>Eukaryota</taxon>
        <taxon>Fungi</taxon>
        <taxon>Dikarya</taxon>
        <taxon>Ascomycota</taxon>
        <taxon>Pezizomycotina</taxon>
        <taxon>Eurotiomycetes</taxon>
        <taxon>Eurotiomycetidae</taxon>
        <taxon>Eurotiales</taxon>
        <taxon>Aspergillaceae</taxon>
        <taxon>Aspergillus</taxon>
        <taxon>Aspergillus subgen. Circumdati</taxon>
    </lineage>
</organism>
<evidence type="ECO:0000313" key="11">
    <source>
        <dbReference type="EMBL" id="PLN76155.1"/>
    </source>
</evidence>
<feature type="compositionally biased region" description="Basic and acidic residues" evidence="7">
    <location>
        <begin position="8"/>
        <end position="39"/>
    </location>
</feature>
<dbReference type="InterPro" id="IPR014043">
    <property type="entry name" value="Acyl_transferase_dom"/>
</dbReference>
<dbReference type="Gene3D" id="3.40.47.10">
    <property type="match status" value="1"/>
</dbReference>
<dbReference type="Pfam" id="PF21089">
    <property type="entry name" value="PKS_DH_N"/>
    <property type="match status" value="1"/>
</dbReference>
<dbReference type="InterPro" id="IPR016036">
    <property type="entry name" value="Malonyl_transacylase_ACP-bd"/>
</dbReference>
<dbReference type="GO" id="GO:0016491">
    <property type="term" value="F:oxidoreductase activity"/>
    <property type="evidence" value="ECO:0007669"/>
    <property type="project" value="InterPro"/>
</dbReference>
<dbReference type="SMART" id="SM00829">
    <property type="entry name" value="PKS_ER"/>
    <property type="match status" value="1"/>
</dbReference>
<dbReference type="CDD" id="cd00833">
    <property type="entry name" value="PKS"/>
    <property type="match status" value="1"/>
</dbReference>
<protein>
    <submittedName>
        <fullName evidence="11">Ketoacyl-synt-domain-containing protein</fullName>
    </submittedName>
</protein>
<evidence type="ECO:0000256" key="1">
    <source>
        <dbReference type="ARBA" id="ARBA00022450"/>
    </source>
</evidence>
<feature type="compositionally biased region" description="Polar residues" evidence="7">
    <location>
        <begin position="302"/>
        <end position="319"/>
    </location>
</feature>
<dbReference type="InterPro" id="IPR011032">
    <property type="entry name" value="GroES-like_sf"/>
</dbReference>
<dbReference type="CDD" id="cd02440">
    <property type="entry name" value="AdoMet_MTases"/>
    <property type="match status" value="1"/>
</dbReference>